<proteinExistence type="predicted"/>
<gene>
    <name evidence="1" type="ORF">Cva_00222</name>
</gene>
<sequence>MRGCIKIQPMICIILPPALTGGAVCIKIAKDGSARMTFKL</sequence>
<dbReference type="STRING" id="1629334.Cva_00222"/>
<evidence type="ECO:0000313" key="1">
    <source>
        <dbReference type="EMBL" id="GAO97586.1"/>
    </source>
</evidence>
<dbReference type="AlphaFoldDB" id="A0A0K8MAR0"/>
<protein>
    <submittedName>
        <fullName evidence="1">Uncharacterized protein</fullName>
    </submittedName>
</protein>
<dbReference type="EMBL" id="BBVC01000010">
    <property type="protein sequence ID" value="GAO97586.1"/>
    <property type="molecule type" value="Genomic_DNA"/>
</dbReference>
<name>A0A0K8MAR0_9PROT</name>
<evidence type="ECO:0000313" key="2">
    <source>
        <dbReference type="Proteomes" id="UP000036771"/>
    </source>
</evidence>
<organism evidence="1 2">
    <name type="scientific">Caedimonas varicaedens</name>
    <dbReference type="NCBI Taxonomy" id="1629334"/>
    <lineage>
        <taxon>Bacteria</taxon>
        <taxon>Pseudomonadati</taxon>
        <taxon>Pseudomonadota</taxon>
        <taxon>Alphaproteobacteria</taxon>
        <taxon>Holosporales</taxon>
        <taxon>Caedimonadaceae</taxon>
        <taxon>Caedimonas</taxon>
    </lineage>
</organism>
<keyword evidence="2" id="KW-1185">Reference proteome</keyword>
<dbReference type="Proteomes" id="UP000036771">
    <property type="component" value="Unassembled WGS sequence"/>
</dbReference>
<reference evidence="1 2" key="1">
    <citation type="submission" date="2015-03" db="EMBL/GenBank/DDBJ databases">
        <title>Caedibacter varicaedens, whole genome shotgun sequence.</title>
        <authorList>
            <person name="Suzuki H."/>
            <person name="Dapper A.L."/>
            <person name="Gibson A.K."/>
            <person name="Jackson C."/>
            <person name="Lee H."/>
            <person name="Pejaver V.R."/>
            <person name="Doak T."/>
            <person name="Lynch M."/>
        </authorList>
    </citation>
    <scope>NUCLEOTIDE SEQUENCE [LARGE SCALE GENOMIC DNA]</scope>
</reference>
<comment type="caution">
    <text evidence="1">The sequence shown here is derived from an EMBL/GenBank/DDBJ whole genome shotgun (WGS) entry which is preliminary data.</text>
</comment>
<accession>A0A0K8MAR0</accession>